<accession>Q1LFU1</accession>
<keyword evidence="2" id="KW-0614">Plasmid</keyword>
<keyword evidence="3" id="KW-1185">Reference proteome</keyword>
<dbReference type="EMBL" id="CP000353">
    <property type="protein sequence ID" value="ABF10985.1"/>
    <property type="molecule type" value="Genomic_DNA"/>
</dbReference>
<dbReference type="KEGG" id="rme:Rmet_4118"/>
<organism evidence="2 3">
    <name type="scientific">Cupriavidus metallidurans (strain ATCC 43123 / DSM 2839 / NBRC 102507 / CH34)</name>
    <name type="common">Ralstonia metallidurans</name>
    <dbReference type="NCBI Taxonomy" id="266264"/>
    <lineage>
        <taxon>Bacteria</taxon>
        <taxon>Pseudomonadati</taxon>
        <taxon>Pseudomonadota</taxon>
        <taxon>Betaproteobacteria</taxon>
        <taxon>Burkholderiales</taxon>
        <taxon>Burkholderiaceae</taxon>
        <taxon>Cupriavidus</taxon>
    </lineage>
</organism>
<protein>
    <submittedName>
        <fullName evidence="2">Uncharacterized protein</fullName>
    </submittedName>
</protein>
<name>Q1LFU1_CUPMC</name>
<evidence type="ECO:0000256" key="1">
    <source>
        <dbReference type="SAM" id="MobiDB-lite"/>
    </source>
</evidence>
<evidence type="ECO:0000313" key="3">
    <source>
        <dbReference type="Proteomes" id="UP000002429"/>
    </source>
</evidence>
<sequence>MILRHSIVTDRNNGPGGGRQVPLAAPTADRRGAPARRAPGEPPPRMRREAHFNPVSPIPLHHRFLPYANRWIGIPAKCPGMSE</sequence>
<reference evidence="3" key="1">
    <citation type="journal article" date="2010" name="PLoS ONE">
        <title>The complete genome sequence of Cupriavidus metallidurans strain CH34, a master survivalist in harsh and anthropogenic environments.</title>
        <authorList>
            <person name="Janssen P.J."/>
            <person name="Van Houdt R."/>
            <person name="Moors H."/>
            <person name="Monsieurs P."/>
            <person name="Morin N."/>
            <person name="Michaux A."/>
            <person name="Benotmane M.A."/>
            <person name="Leys N."/>
            <person name="Vallaeys T."/>
            <person name="Lapidus A."/>
            <person name="Monchy S."/>
            <person name="Medigue C."/>
            <person name="Taghavi S."/>
            <person name="McCorkle S."/>
            <person name="Dunn J."/>
            <person name="van der Lelie D."/>
            <person name="Mergeay M."/>
        </authorList>
    </citation>
    <scope>NUCLEOTIDE SEQUENCE [LARGE SCALE GENOMIC DNA]</scope>
    <source>
        <strain evidence="3">ATCC 43123 / DSM 2839 / NBRC 102507 / CH34</strain>
    </source>
</reference>
<proteinExistence type="predicted"/>
<gene>
    <name evidence="2" type="ordered locus">Rmet_4118</name>
</gene>
<geneLocation type="plasmid" evidence="2 3">
    <name>megaplasmid</name>
</geneLocation>
<feature type="region of interest" description="Disordered" evidence="1">
    <location>
        <begin position="1"/>
        <end position="54"/>
    </location>
</feature>
<evidence type="ECO:0000313" key="2">
    <source>
        <dbReference type="EMBL" id="ABF10985.1"/>
    </source>
</evidence>
<dbReference type="HOGENOM" id="CLU_2540129_0_0_4"/>
<dbReference type="AlphaFoldDB" id="Q1LFU1"/>
<dbReference type="Proteomes" id="UP000002429">
    <property type="component" value="Plasmid megaplasmid"/>
</dbReference>